<evidence type="ECO:0000313" key="9">
    <source>
        <dbReference type="Proteomes" id="UP000655287"/>
    </source>
</evidence>
<evidence type="ECO:0000256" key="3">
    <source>
        <dbReference type="ARBA" id="ARBA00022832"/>
    </source>
</evidence>
<comment type="similarity">
    <text evidence="2 6">Belongs to the enoyl-CoA hydratase/isomerase family.</text>
</comment>
<evidence type="ECO:0000256" key="2">
    <source>
        <dbReference type="ARBA" id="ARBA00005254"/>
    </source>
</evidence>
<gene>
    <name evidence="8" type="ORF">Sru01_41980</name>
</gene>
<organism evidence="8 9">
    <name type="scientific">Sphaerisporangium rufum</name>
    <dbReference type="NCBI Taxonomy" id="1381558"/>
    <lineage>
        <taxon>Bacteria</taxon>
        <taxon>Bacillati</taxon>
        <taxon>Actinomycetota</taxon>
        <taxon>Actinomycetes</taxon>
        <taxon>Streptosporangiales</taxon>
        <taxon>Streptosporangiaceae</taxon>
        <taxon>Sphaerisporangium</taxon>
    </lineage>
</organism>
<keyword evidence="3" id="KW-0276">Fatty acid metabolism</keyword>
<sequence length="305" mass="31163">MADATLGASTATTSAGGGAGPEQGHARAGGVRDGSGTPLGAERLAEIGLRFEVDGEIATVSLDRPERRNAQTFATWSALARIGRTLPDQVRVVVVRGEGPSFSAGIDLRMFTPEGVPGEGSFATVAGLPDEEADRRIAEAQEGFLWLRRPDIVSVAAVQGHAIGAGFQLALACDLRVLADDASFRMKEPALGLVPDLTGTKPLVELVGVARAVEICLTARAVGAEEALRLGLAHAVVPRDELSAATAELAGALLATDRAAATATKRLLQEAPGRTLAEQCAAERAAQAVRIRALAGGGAAGPAAD</sequence>
<dbReference type="InterPro" id="IPR029045">
    <property type="entry name" value="ClpP/crotonase-like_dom_sf"/>
</dbReference>
<evidence type="ECO:0000256" key="1">
    <source>
        <dbReference type="ARBA" id="ARBA00005005"/>
    </source>
</evidence>
<evidence type="ECO:0000256" key="7">
    <source>
        <dbReference type="SAM" id="MobiDB-lite"/>
    </source>
</evidence>
<dbReference type="CDD" id="cd06558">
    <property type="entry name" value="crotonase-like"/>
    <property type="match status" value="1"/>
</dbReference>
<proteinExistence type="inferred from homology"/>
<dbReference type="InterPro" id="IPR001753">
    <property type="entry name" value="Enoyl-CoA_hydra/iso"/>
</dbReference>
<dbReference type="PANTHER" id="PTHR43149:SF1">
    <property type="entry name" value="DELTA(3,5)-DELTA(2,4)-DIENOYL-COA ISOMERASE, MITOCHONDRIAL"/>
    <property type="match status" value="1"/>
</dbReference>
<dbReference type="GO" id="GO:0016853">
    <property type="term" value="F:isomerase activity"/>
    <property type="evidence" value="ECO:0007669"/>
    <property type="project" value="UniProtKB-KW"/>
</dbReference>
<keyword evidence="9" id="KW-1185">Reference proteome</keyword>
<name>A0A919R6C0_9ACTN</name>
<evidence type="ECO:0000256" key="4">
    <source>
        <dbReference type="ARBA" id="ARBA00023098"/>
    </source>
</evidence>
<dbReference type="PROSITE" id="PS00166">
    <property type="entry name" value="ENOYL_COA_HYDRATASE"/>
    <property type="match status" value="1"/>
</dbReference>
<dbReference type="RefSeq" id="WP_203989041.1">
    <property type="nucleotide sequence ID" value="NZ_BOOU01000055.1"/>
</dbReference>
<comment type="pathway">
    <text evidence="1">Lipid metabolism; fatty acid beta-oxidation.</text>
</comment>
<protein>
    <submittedName>
        <fullName evidence="8">Enoyl-CoA hydratase</fullName>
    </submittedName>
</protein>
<dbReference type="Gene3D" id="1.10.12.10">
    <property type="entry name" value="Lyase 2-enoyl-coa Hydratase, Chain A, domain 2"/>
    <property type="match status" value="1"/>
</dbReference>
<dbReference type="AlphaFoldDB" id="A0A919R6C0"/>
<dbReference type="Gene3D" id="3.90.226.10">
    <property type="entry name" value="2-enoyl-CoA Hydratase, Chain A, domain 1"/>
    <property type="match status" value="1"/>
</dbReference>
<evidence type="ECO:0000256" key="6">
    <source>
        <dbReference type="RuleBase" id="RU003707"/>
    </source>
</evidence>
<dbReference type="EMBL" id="BOOU01000055">
    <property type="protein sequence ID" value="GII79216.1"/>
    <property type="molecule type" value="Genomic_DNA"/>
</dbReference>
<accession>A0A919R6C0</accession>
<evidence type="ECO:0000256" key="5">
    <source>
        <dbReference type="ARBA" id="ARBA00023235"/>
    </source>
</evidence>
<keyword evidence="5" id="KW-0413">Isomerase</keyword>
<dbReference type="InterPro" id="IPR014748">
    <property type="entry name" value="Enoyl-CoA_hydra_C"/>
</dbReference>
<dbReference type="GO" id="GO:0006631">
    <property type="term" value="P:fatty acid metabolic process"/>
    <property type="evidence" value="ECO:0007669"/>
    <property type="project" value="UniProtKB-KW"/>
</dbReference>
<dbReference type="SUPFAM" id="SSF52096">
    <property type="entry name" value="ClpP/crotonase"/>
    <property type="match status" value="1"/>
</dbReference>
<feature type="compositionally biased region" description="Low complexity" evidence="7">
    <location>
        <begin position="1"/>
        <end position="14"/>
    </location>
</feature>
<feature type="region of interest" description="Disordered" evidence="7">
    <location>
        <begin position="1"/>
        <end position="39"/>
    </location>
</feature>
<dbReference type="InterPro" id="IPR018376">
    <property type="entry name" value="Enoyl-CoA_hyd/isom_CS"/>
</dbReference>
<dbReference type="Proteomes" id="UP000655287">
    <property type="component" value="Unassembled WGS sequence"/>
</dbReference>
<dbReference type="InterPro" id="IPR045002">
    <property type="entry name" value="Ech1-like"/>
</dbReference>
<dbReference type="PANTHER" id="PTHR43149">
    <property type="entry name" value="ENOYL-COA HYDRATASE"/>
    <property type="match status" value="1"/>
</dbReference>
<dbReference type="Pfam" id="PF00378">
    <property type="entry name" value="ECH_1"/>
    <property type="match status" value="1"/>
</dbReference>
<comment type="caution">
    <text evidence="8">The sequence shown here is derived from an EMBL/GenBank/DDBJ whole genome shotgun (WGS) entry which is preliminary data.</text>
</comment>
<reference evidence="8" key="1">
    <citation type="submission" date="2021-01" db="EMBL/GenBank/DDBJ databases">
        <title>Whole genome shotgun sequence of Sphaerisporangium rufum NBRC 109079.</title>
        <authorList>
            <person name="Komaki H."/>
            <person name="Tamura T."/>
        </authorList>
    </citation>
    <scope>NUCLEOTIDE SEQUENCE</scope>
    <source>
        <strain evidence="8">NBRC 109079</strain>
    </source>
</reference>
<evidence type="ECO:0000313" key="8">
    <source>
        <dbReference type="EMBL" id="GII79216.1"/>
    </source>
</evidence>
<keyword evidence="4" id="KW-0443">Lipid metabolism</keyword>